<protein>
    <submittedName>
        <fullName evidence="2">Uncharacterized protein</fullName>
    </submittedName>
</protein>
<proteinExistence type="predicted"/>
<evidence type="ECO:0000313" key="1">
    <source>
        <dbReference type="Proteomes" id="UP000887580"/>
    </source>
</evidence>
<dbReference type="WBParaSite" id="PS1159_v2.g8489.t1">
    <property type="protein sequence ID" value="PS1159_v2.g8489.t1"/>
    <property type="gene ID" value="PS1159_v2.g8489"/>
</dbReference>
<name>A0AC35GTZ3_9BILA</name>
<reference evidence="2" key="1">
    <citation type="submission" date="2022-11" db="UniProtKB">
        <authorList>
            <consortium name="WormBaseParasite"/>
        </authorList>
    </citation>
    <scope>IDENTIFICATION</scope>
</reference>
<dbReference type="Proteomes" id="UP000887580">
    <property type="component" value="Unplaced"/>
</dbReference>
<accession>A0AC35GTZ3</accession>
<sequence length="533" mass="61266">MFELPGHLRAINVFAKTTWKTLQKKASSKMSGIKGKDRLMLYTIRSAYATFGFKNRQADHELFREFANACNLTKYHLTGGNRYAHPPQLSTVKKYFDHFLAKTDYENPLDRFRELHRKLFVKLQTFCKAGVECIRGIILFLSYEVGLLRSYDELYEACKYLNDNSQWKIVYSEYPDIPEEKIMANLANEELMLYTIVCFAYQTYRISLKYSGMEDSFNTFARDLCKIEHAYNNGPISVNVPSFRTIRKSFEDYYPLYQSRTPAEQVIRAYKMIEMENKKGCKAAVHGLLLFLSYYNRILSTYDEVFEVALALTKYTRPVQVEGQEDFTVLANFDINDLIGSLRAQQACQMASEDDVKPDMKDVKLEEESELDNQTIEFPAIDFSITPSSDNDYESQGHDFKIKKEVDSEISYLHDKTLSSDDEPLDIKPSNGDLALMKFFAENANMKNDLSCGLVPENSVLEEIVDLSADDVKAEVEDYLCQFNVTRGDVDIEKGGEDQNDAIEVDSEEPANYVDARVVTLNNVTPLDLNLYF</sequence>
<evidence type="ECO:0000313" key="2">
    <source>
        <dbReference type="WBParaSite" id="PS1159_v2.g8489.t1"/>
    </source>
</evidence>
<organism evidence="1 2">
    <name type="scientific">Panagrolaimus sp. PS1159</name>
    <dbReference type="NCBI Taxonomy" id="55785"/>
    <lineage>
        <taxon>Eukaryota</taxon>
        <taxon>Metazoa</taxon>
        <taxon>Ecdysozoa</taxon>
        <taxon>Nematoda</taxon>
        <taxon>Chromadorea</taxon>
        <taxon>Rhabditida</taxon>
        <taxon>Tylenchina</taxon>
        <taxon>Panagrolaimomorpha</taxon>
        <taxon>Panagrolaimoidea</taxon>
        <taxon>Panagrolaimidae</taxon>
        <taxon>Panagrolaimus</taxon>
    </lineage>
</organism>